<organism evidence="1 2">
    <name type="scientific">Thalassospira xiamenensis</name>
    <dbReference type="NCBI Taxonomy" id="220697"/>
    <lineage>
        <taxon>Bacteria</taxon>
        <taxon>Pseudomonadati</taxon>
        <taxon>Pseudomonadota</taxon>
        <taxon>Alphaproteobacteria</taxon>
        <taxon>Rhodospirillales</taxon>
        <taxon>Thalassospiraceae</taxon>
        <taxon>Thalassospira</taxon>
    </lineage>
</organism>
<accession>A0A285TH30</accession>
<protein>
    <submittedName>
        <fullName evidence="1">Uncharacterized protein</fullName>
    </submittedName>
</protein>
<evidence type="ECO:0000313" key="2">
    <source>
        <dbReference type="Proteomes" id="UP000219068"/>
    </source>
</evidence>
<reference evidence="1 2" key="1">
    <citation type="submission" date="2017-08" db="EMBL/GenBank/DDBJ databases">
        <authorList>
            <person name="de Groot N.N."/>
        </authorList>
    </citation>
    <scope>NUCLEOTIDE SEQUENCE [LARGE SCALE GENOMIC DNA]</scope>
    <source>
        <strain evidence="1 2">USBA 78</strain>
    </source>
</reference>
<name>A0A285TH30_9PROT</name>
<dbReference type="EMBL" id="OBMM01000003">
    <property type="protein sequence ID" value="SOC21515.1"/>
    <property type="molecule type" value="Genomic_DNA"/>
</dbReference>
<evidence type="ECO:0000313" key="1">
    <source>
        <dbReference type="EMBL" id="SOC21515.1"/>
    </source>
</evidence>
<proteinExistence type="predicted"/>
<dbReference type="Proteomes" id="UP000219068">
    <property type="component" value="Unassembled WGS sequence"/>
</dbReference>
<dbReference type="AlphaFoldDB" id="A0A285TH30"/>
<gene>
    <name evidence="1" type="ORF">SAMN05428964_103427</name>
</gene>
<sequence length="37" mass="4288">MEAVEEIVSTDDLPNSLNYDRRRGELLFDFTLNNQGD</sequence>